<keyword evidence="2" id="KW-0548">Nucleotidyltransferase</keyword>
<dbReference type="EMBL" id="LR862148">
    <property type="protein sequence ID" value="CAD1830248.1"/>
    <property type="molecule type" value="Genomic_DNA"/>
</dbReference>
<protein>
    <recommendedName>
        <fullName evidence="11">Reverse transcriptase Ty1/copia-type domain-containing protein</fullName>
    </recommendedName>
</protein>
<sequence>MDVKTTFLNGELDEEVYMDQPEGDEEHKEHLRTVLQILREKKLYAKLKKCDFWLREVTFLGHVVFEGGVSVNPRKVEAIKDWPRPTTIAEIRNFLGLAGYYWQFVEGFAKITTPLTCLTHKGARFVWSDECDKSFRELKERLTSTPILALPIPGESFVSYEKSYPIHDLELAAVIFALKLWRHYLYGRAVELLEALEAMAKDNQRIVPRAMMLSRKYRTLVSSWIEPLQEEANVGFEIDYVARYIAEGGLTGERKRWVPRKGKTPLDPDALGFAYSNPVETSFKRLCLEEWRINHYSQKDVLAVYDVSKRDQFLMKLRSDFENVRSNLMSRHPPPSLDMCFGELLREEQRLLTQATLEQEKLTTTPMAFLAQGKGKGRDMSKRLRVSRNVVFFENQHFFPAHVRSSPEIAILPNFDDTSSCIERFKPGFVYTRRPVLQPFPEPASPSAPAPPAPRRSTRVSRPPQRYDSYHTSFSTTFSSISVPSSYSQAAKHECWQRAMHEELRALQDNQTWDIVQCPPHVKPIGCKWVYSVKLRSDGTLDRYKARLVALGNRQEYGINYEETFAPVAKMTTTSAGIVLLFVYVDDIVITGTDSLLITQLKQHLRQSFHMKDLGHLTYFLGLEVQTDSSGIFLHQHKYIQDLIALGGLQDSSSVDTPLEVNVKYHIAEGEILPDPLLYRQLVGSLNYLTITRPDISFAVQQFCHWLVHVSWNSLVSWKSKKQDRVSKSSTESEYRAMSAACSEITWLRGLLTELGFPQHDPTPLHADNTSAIQIATNPVYHEHTKHIEDKTIDAGDPDTPDMLDDDVVEDVAKEAEEDEADEKEEVVEQTESQVEVGDISKDKEVERAKPLQMIAIQLLKDLEETNTTKKSQRAARASVEDDDDEDWFPEDVHEAFKVIELGGMPTIGDCAMILRAAIRAPLPSTFLTILQTTHSLGYVFGSPLYEEVIILCLDLGEVDAAIAIVADMETGGIKVADQTLDKVLSARQSVDSPTDESSIME</sequence>
<name>A0A6V7PHX4_ANACO</name>
<evidence type="ECO:0008006" key="11">
    <source>
        <dbReference type="Google" id="ProtNLM"/>
    </source>
</evidence>
<dbReference type="InterPro" id="IPR043502">
    <property type="entry name" value="DNA/RNA_pol_sf"/>
</dbReference>
<dbReference type="FunFam" id="3.30.70.270:FF:000020">
    <property type="entry name" value="Transposon Tf2-6 polyprotein-like Protein"/>
    <property type="match status" value="1"/>
</dbReference>
<dbReference type="InterPro" id="IPR041373">
    <property type="entry name" value="RT_RNaseH"/>
</dbReference>
<dbReference type="Pfam" id="PF07727">
    <property type="entry name" value="RVT_2"/>
    <property type="match status" value="2"/>
</dbReference>
<keyword evidence="1" id="KW-0808">Transferase</keyword>
<reference evidence="10" key="1">
    <citation type="submission" date="2020-07" db="EMBL/GenBank/DDBJ databases">
        <authorList>
            <person name="Lin J."/>
        </authorList>
    </citation>
    <scope>NUCLEOTIDE SEQUENCE</scope>
</reference>
<keyword evidence="6" id="KW-0695">RNA-directed DNA polymerase</keyword>
<keyword evidence="3" id="KW-0540">Nuclease</keyword>
<feature type="region of interest" description="Disordered" evidence="7">
    <location>
        <begin position="440"/>
        <end position="467"/>
    </location>
</feature>
<feature type="compositionally biased region" description="Pro residues" evidence="7">
    <location>
        <begin position="440"/>
        <end position="454"/>
    </location>
</feature>
<feature type="compositionally biased region" description="Acidic residues" evidence="7">
    <location>
        <begin position="814"/>
        <end position="829"/>
    </location>
</feature>
<organism evidence="10">
    <name type="scientific">Ananas comosus var. bracteatus</name>
    <name type="common">red pineapple</name>
    <dbReference type="NCBI Taxonomy" id="296719"/>
    <lineage>
        <taxon>Eukaryota</taxon>
        <taxon>Viridiplantae</taxon>
        <taxon>Streptophyta</taxon>
        <taxon>Embryophyta</taxon>
        <taxon>Tracheophyta</taxon>
        <taxon>Spermatophyta</taxon>
        <taxon>Magnoliopsida</taxon>
        <taxon>Liliopsida</taxon>
        <taxon>Poales</taxon>
        <taxon>Bromeliaceae</taxon>
        <taxon>Bromelioideae</taxon>
        <taxon>Ananas</taxon>
    </lineage>
</organism>
<proteinExistence type="predicted"/>
<accession>A0A6V7PHX4</accession>
<evidence type="ECO:0000256" key="1">
    <source>
        <dbReference type="ARBA" id="ARBA00022679"/>
    </source>
</evidence>
<feature type="region of interest" description="Disordered" evidence="7">
    <location>
        <begin position="868"/>
        <end position="887"/>
    </location>
</feature>
<dbReference type="InterPro" id="IPR013103">
    <property type="entry name" value="RVT_2"/>
</dbReference>
<dbReference type="Gene3D" id="3.30.70.270">
    <property type="match status" value="2"/>
</dbReference>
<evidence type="ECO:0000259" key="9">
    <source>
        <dbReference type="Pfam" id="PF17917"/>
    </source>
</evidence>
<evidence type="ECO:0000256" key="5">
    <source>
        <dbReference type="ARBA" id="ARBA00022801"/>
    </source>
</evidence>
<dbReference type="PANTHER" id="PTHR37984">
    <property type="entry name" value="PROTEIN CBG26694"/>
    <property type="match status" value="1"/>
</dbReference>
<feature type="domain" description="Reverse transcriptase Ty1/copia-type" evidence="8">
    <location>
        <begin position="510"/>
        <end position="572"/>
    </location>
</feature>
<feature type="region of interest" description="Disordered" evidence="7">
    <location>
        <begin position="814"/>
        <end position="838"/>
    </location>
</feature>
<dbReference type="InterPro" id="IPR050951">
    <property type="entry name" value="Retrovirus_Pol_polyprotein"/>
</dbReference>
<feature type="domain" description="Reverse transcriptase RNase H-like" evidence="9">
    <location>
        <begin position="156"/>
        <end position="193"/>
    </location>
</feature>
<gene>
    <name evidence="10" type="ORF">CB5_LOCUS13459</name>
</gene>
<dbReference type="InterPro" id="IPR043128">
    <property type="entry name" value="Rev_trsase/Diguanyl_cyclase"/>
</dbReference>
<dbReference type="PANTHER" id="PTHR37984:SF5">
    <property type="entry name" value="PROTEIN NYNRIN-LIKE"/>
    <property type="match status" value="1"/>
</dbReference>
<evidence type="ECO:0000256" key="7">
    <source>
        <dbReference type="SAM" id="MobiDB-lite"/>
    </source>
</evidence>
<evidence type="ECO:0000313" key="10">
    <source>
        <dbReference type="EMBL" id="CAD1830248.1"/>
    </source>
</evidence>
<feature type="domain" description="Reverse transcriptase Ty1/copia-type" evidence="8">
    <location>
        <begin position="579"/>
        <end position="660"/>
    </location>
</feature>
<keyword evidence="5" id="KW-0378">Hydrolase</keyword>
<evidence type="ECO:0000256" key="6">
    <source>
        <dbReference type="ARBA" id="ARBA00022918"/>
    </source>
</evidence>
<dbReference type="GO" id="GO:0004519">
    <property type="term" value="F:endonuclease activity"/>
    <property type="evidence" value="ECO:0007669"/>
    <property type="project" value="UniProtKB-KW"/>
</dbReference>
<dbReference type="Pfam" id="PF17917">
    <property type="entry name" value="RT_RNaseH"/>
    <property type="match status" value="1"/>
</dbReference>
<dbReference type="GO" id="GO:0016787">
    <property type="term" value="F:hydrolase activity"/>
    <property type="evidence" value="ECO:0007669"/>
    <property type="project" value="UniProtKB-KW"/>
</dbReference>
<evidence type="ECO:0000259" key="8">
    <source>
        <dbReference type="Pfam" id="PF07727"/>
    </source>
</evidence>
<dbReference type="GO" id="GO:0003964">
    <property type="term" value="F:RNA-directed DNA polymerase activity"/>
    <property type="evidence" value="ECO:0007669"/>
    <property type="project" value="UniProtKB-KW"/>
</dbReference>
<evidence type="ECO:0000256" key="2">
    <source>
        <dbReference type="ARBA" id="ARBA00022695"/>
    </source>
</evidence>
<dbReference type="AlphaFoldDB" id="A0A6V7PHX4"/>
<dbReference type="CDD" id="cd09272">
    <property type="entry name" value="RNase_HI_RT_Ty1"/>
    <property type="match status" value="1"/>
</dbReference>
<evidence type="ECO:0000256" key="3">
    <source>
        <dbReference type="ARBA" id="ARBA00022722"/>
    </source>
</evidence>
<dbReference type="SUPFAM" id="SSF56672">
    <property type="entry name" value="DNA/RNA polymerases"/>
    <property type="match status" value="2"/>
</dbReference>
<evidence type="ECO:0000256" key="4">
    <source>
        <dbReference type="ARBA" id="ARBA00022759"/>
    </source>
</evidence>
<keyword evidence="4" id="KW-0255">Endonuclease</keyword>